<comment type="caution">
    <text evidence="2">The sequence shown here is derived from an EMBL/GenBank/DDBJ whole genome shotgun (WGS) entry which is preliminary data.</text>
</comment>
<dbReference type="Pfam" id="PF10739">
    <property type="entry name" value="DUF2550"/>
    <property type="match status" value="1"/>
</dbReference>
<dbReference type="EMBL" id="RBWV01000014">
    <property type="protein sequence ID" value="RKS71355.1"/>
    <property type="molecule type" value="Genomic_DNA"/>
</dbReference>
<keyword evidence="1" id="KW-1133">Transmembrane helix</keyword>
<sequence length="146" mass="16278">MDVLVALDALGIVLLLVVVALVVVTVRRRVLQRGRGTFDCSLRNRARPFPKGWMLGIARYERDLVEWYRVFSFSPRPRERVVRRDLEVVERRSPTGAEALALLPGAVVLVCEVEGRRIELGMGADAMTGFLAWLESAPPGQHSIVA</sequence>
<accession>A0A420XLH1</accession>
<dbReference type="InterPro" id="IPR019675">
    <property type="entry name" value="DUF2550"/>
</dbReference>
<protein>
    <submittedName>
        <fullName evidence="2">Uncharacterized protein DUF2550</fullName>
    </submittedName>
</protein>
<feature type="transmembrane region" description="Helical" evidence="1">
    <location>
        <begin position="6"/>
        <end position="26"/>
    </location>
</feature>
<gene>
    <name evidence="2" type="ORF">CLV35_3151</name>
</gene>
<keyword evidence="1" id="KW-0812">Transmembrane</keyword>
<reference evidence="2 3" key="1">
    <citation type="submission" date="2018-10" db="EMBL/GenBank/DDBJ databases">
        <title>Genomic Encyclopedia of Archaeal and Bacterial Type Strains, Phase II (KMG-II): from individual species to whole genera.</title>
        <authorList>
            <person name="Goeker M."/>
        </authorList>
    </citation>
    <scope>NUCLEOTIDE SEQUENCE [LARGE SCALE GENOMIC DNA]</scope>
    <source>
        <strain evidence="2 3">RP-AC37</strain>
    </source>
</reference>
<name>A0A420XLH1_9ACTN</name>
<evidence type="ECO:0000313" key="3">
    <source>
        <dbReference type="Proteomes" id="UP000281955"/>
    </source>
</evidence>
<evidence type="ECO:0000256" key="1">
    <source>
        <dbReference type="SAM" id="Phobius"/>
    </source>
</evidence>
<proteinExistence type="predicted"/>
<dbReference type="InParanoid" id="A0A420XLH1"/>
<dbReference type="AlphaFoldDB" id="A0A420XLH1"/>
<organism evidence="2 3">
    <name type="scientific">Motilibacter peucedani</name>
    <dbReference type="NCBI Taxonomy" id="598650"/>
    <lineage>
        <taxon>Bacteria</taxon>
        <taxon>Bacillati</taxon>
        <taxon>Actinomycetota</taxon>
        <taxon>Actinomycetes</taxon>
        <taxon>Motilibacterales</taxon>
        <taxon>Motilibacteraceae</taxon>
        <taxon>Motilibacter</taxon>
    </lineage>
</organism>
<keyword evidence="1" id="KW-0472">Membrane</keyword>
<evidence type="ECO:0000313" key="2">
    <source>
        <dbReference type="EMBL" id="RKS71355.1"/>
    </source>
</evidence>
<dbReference type="Proteomes" id="UP000281955">
    <property type="component" value="Unassembled WGS sequence"/>
</dbReference>
<keyword evidence="3" id="KW-1185">Reference proteome</keyword>